<dbReference type="WBParaSite" id="EEL_0000186601-mRNA-1">
    <property type="protein sequence ID" value="EEL_0000186601-mRNA-1"/>
    <property type="gene ID" value="EEL_0000186601"/>
</dbReference>
<evidence type="ECO:0000256" key="1">
    <source>
        <dbReference type="SAM" id="Phobius"/>
    </source>
</evidence>
<keyword evidence="1" id="KW-1133">Transmembrane helix</keyword>
<name>A0A0R3RK57_9BILA</name>
<proteinExistence type="predicted"/>
<organism evidence="2 3">
    <name type="scientific">Elaeophora elaphi</name>
    <dbReference type="NCBI Taxonomy" id="1147741"/>
    <lineage>
        <taxon>Eukaryota</taxon>
        <taxon>Metazoa</taxon>
        <taxon>Ecdysozoa</taxon>
        <taxon>Nematoda</taxon>
        <taxon>Chromadorea</taxon>
        <taxon>Rhabditida</taxon>
        <taxon>Spirurina</taxon>
        <taxon>Spiruromorpha</taxon>
        <taxon>Filarioidea</taxon>
        <taxon>Onchocercidae</taxon>
        <taxon>Elaeophora</taxon>
    </lineage>
</organism>
<keyword evidence="1" id="KW-0812">Transmembrane</keyword>
<accession>A0A0R3RK57</accession>
<evidence type="ECO:0000313" key="3">
    <source>
        <dbReference type="WBParaSite" id="EEL_0000186601-mRNA-1"/>
    </source>
</evidence>
<dbReference type="Proteomes" id="UP000050640">
    <property type="component" value="Unplaced"/>
</dbReference>
<reference evidence="3" key="1">
    <citation type="submission" date="2017-02" db="UniProtKB">
        <authorList>
            <consortium name="WormBaseParasite"/>
        </authorList>
    </citation>
    <scope>IDENTIFICATION</scope>
</reference>
<keyword evidence="2" id="KW-1185">Reference proteome</keyword>
<sequence>MVKVGLVWYFTVIANCVSIKYVEVLIFSTSNSNINSFTVNTMAFHGNPNANTANIYGYMEMRRERRDSRNIEKKEFCYRKSENFRSMVRRSIRRQRYDEFMIDMITKHSKAVAVTISLSATLTIVIITIAVAITAILQCSLCYDQFIPESTVL</sequence>
<feature type="transmembrane region" description="Helical" evidence="1">
    <location>
        <begin position="111"/>
        <end position="137"/>
    </location>
</feature>
<evidence type="ECO:0000313" key="2">
    <source>
        <dbReference type="Proteomes" id="UP000050640"/>
    </source>
</evidence>
<keyword evidence="1" id="KW-0472">Membrane</keyword>
<protein>
    <submittedName>
        <fullName evidence="3">G_PROTEIN_RECEP_F1_2 domain-containing protein</fullName>
    </submittedName>
</protein>
<feature type="transmembrane region" description="Helical" evidence="1">
    <location>
        <begin position="6"/>
        <end position="27"/>
    </location>
</feature>
<dbReference type="AlphaFoldDB" id="A0A0R3RK57"/>